<reference evidence="2 3" key="1">
    <citation type="submission" date="2013-12" db="EMBL/GenBank/DDBJ databases">
        <authorList>
            <consortium name="DOE Joint Genome Institute"/>
            <person name="Bryant D.A."/>
            <person name="Huntemann M."/>
            <person name="Han J."/>
            <person name="Chen A."/>
            <person name="Kyrpides N."/>
            <person name="Mavromatis K."/>
            <person name="Markowitz V."/>
            <person name="Palaniappan K."/>
            <person name="Ivanova N."/>
            <person name="Schaumberg A."/>
            <person name="Pati A."/>
            <person name="Liolios K."/>
            <person name="Nordberg H.P."/>
            <person name="Cantor M.N."/>
            <person name="Hua S.X."/>
            <person name="Woyke T."/>
        </authorList>
    </citation>
    <scope>NUCLEOTIDE SEQUENCE [LARGE SCALE GENOMIC DNA]</scope>
    <source>
        <strain evidence="2 3">984</strain>
    </source>
</reference>
<dbReference type="AlphaFoldDB" id="W0E3W4"/>
<keyword evidence="3" id="KW-1185">Reference proteome</keyword>
<organism evidence="2 3">
    <name type="scientific">Marichromatium purpuratum 984</name>
    <dbReference type="NCBI Taxonomy" id="765910"/>
    <lineage>
        <taxon>Bacteria</taxon>
        <taxon>Pseudomonadati</taxon>
        <taxon>Pseudomonadota</taxon>
        <taxon>Gammaproteobacteria</taxon>
        <taxon>Chromatiales</taxon>
        <taxon>Chromatiaceae</taxon>
        <taxon>Marichromatium</taxon>
    </lineage>
</organism>
<evidence type="ECO:0000313" key="2">
    <source>
        <dbReference type="EMBL" id="AHF05447.1"/>
    </source>
</evidence>
<dbReference type="STRING" id="765910.MARPU_06855"/>
<evidence type="ECO:0000256" key="1">
    <source>
        <dbReference type="SAM" id="MobiDB-lite"/>
    </source>
</evidence>
<dbReference type="Proteomes" id="UP000005275">
    <property type="component" value="Chromosome"/>
</dbReference>
<feature type="compositionally biased region" description="Basic and acidic residues" evidence="1">
    <location>
        <begin position="60"/>
        <end position="70"/>
    </location>
</feature>
<sequence>MQRLFQTLDALLLRLPAHLLLGQRGVQRRQRIGRCHLVRDRGAGRHRQAAVDDIDQGQPGDEHQRQKGNDEPGLGGARRGLFRHGR</sequence>
<proteinExistence type="predicted"/>
<evidence type="ECO:0000313" key="3">
    <source>
        <dbReference type="Proteomes" id="UP000005275"/>
    </source>
</evidence>
<gene>
    <name evidence="2" type="ORF">MARPU_06855</name>
</gene>
<accession>W0E3W4</accession>
<dbReference type="KEGG" id="mpur:MARPU_06855"/>
<protein>
    <submittedName>
        <fullName evidence="2">Uncharacterized protein</fullName>
    </submittedName>
</protein>
<dbReference type="HOGENOM" id="CLU_2494236_0_0_6"/>
<dbReference type="EMBL" id="CP007031">
    <property type="protein sequence ID" value="AHF05447.1"/>
    <property type="molecule type" value="Genomic_DNA"/>
</dbReference>
<name>W0E3W4_MARPU</name>
<feature type="region of interest" description="Disordered" evidence="1">
    <location>
        <begin position="39"/>
        <end position="86"/>
    </location>
</feature>